<dbReference type="EMBL" id="LR796164">
    <property type="protein sequence ID" value="CAB4122288.1"/>
    <property type="molecule type" value="Genomic_DNA"/>
</dbReference>
<protein>
    <submittedName>
        <fullName evidence="3">Uncharacterized protein</fullName>
    </submittedName>
</protein>
<keyword evidence="1" id="KW-0175">Coiled coil</keyword>
<evidence type="ECO:0000256" key="1">
    <source>
        <dbReference type="SAM" id="Coils"/>
    </source>
</evidence>
<evidence type="ECO:0000313" key="3">
    <source>
        <dbReference type="EMBL" id="CAB4122288.1"/>
    </source>
</evidence>
<accession>A0A6J5KJI9</accession>
<organism evidence="3">
    <name type="scientific">uncultured Caudovirales phage</name>
    <dbReference type="NCBI Taxonomy" id="2100421"/>
    <lineage>
        <taxon>Viruses</taxon>
        <taxon>Duplodnaviria</taxon>
        <taxon>Heunggongvirae</taxon>
        <taxon>Uroviricota</taxon>
        <taxon>Caudoviricetes</taxon>
        <taxon>Peduoviridae</taxon>
        <taxon>Maltschvirus</taxon>
        <taxon>Maltschvirus maltsch</taxon>
    </lineage>
</organism>
<name>A0A6J5KJI9_9CAUD</name>
<evidence type="ECO:0000256" key="2">
    <source>
        <dbReference type="SAM" id="MobiDB-lite"/>
    </source>
</evidence>
<reference evidence="3" key="1">
    <citation type="submission" date="2020-04" db="EMBL/GenBank/DDBJ databases">
        <authorList>
            <person name="Chiriac C."/>
            <person name="Salcher M."/>
            <person name="Ghai R."/>
            <person name="Kavagutti S V."/>
        </authorList>
    </citation>
    <scope>NUCLEOTIDE SEQUENCE</scope>
</reference>
<proteinExistence type="predicted"/>
<sequence>MTDRVYPEPVFDDEHDARARAQTEKERLREQARLTVREKFPECTKFADMVREAFGDGAKITYAIEDGLYVGDLPEKRKKQHEAELGPLRRLRFEKQSDSN</sequence>
<feature type="compositionally biased region" description="Basic and acidic residues" evidence="2">
    <location>
        <begin position="91"/>
        <end position="100"/>
    </location>
</feature>
<gene>
    <name evidence="3" type="ORF">UFOVP36_22</name>
</gene>
<feature type="coiled-coil region" evidence="1">
    <location>
        <begin position="11"/>
        <end position="38"/>
    </location>
</feature>
<feature type="region of interest" description="Disordered" evidence="2">
    <location>
        <begin position="73"/>
        <end position="100"/>
    </location>
</feature>